<dbReference type="AlphaFoldDB" id="A0A8H6G611"/>
<evidence type="ECO:0000256" key="1">
    <source>
        <dbReference type="SAM" id="MobiDB-lite"/>
    </source>
</evidence>
<name>A0A8H6G611_9LECA</name>
<dbReference type="OrthoDB" id="2019572at2759"/>
<dbReference type="Proteomes" id="UP000578531">
    <property type="component" value="Unassembled WGS sequence"/>
</dbReference>
<dbReference type="RefSeq" id="XP_037170518.1">
    <property type="nucleotide sequence ID" value="XM_037303011.1"/>
</dbReference>
<sequence length="306" mass="31571">MKSTSLRAVATALPLFYAFPLVFAQSSSSLEPPVYEGCFTSSAGMTDLGSYMYQSPGYCQQQCVNQTKPVMGTTLGSNCWCGDLLPASSSKVSDSECSSKCYGYNLDTCGGPSSWSVQLTGVNNNVASQSSSSESSSDSSSTSNSDSDSNGSAAFSSSSTSSAAASPTKKGPPSVVTKASTIIVTAAGQTTPQETIITTTQAPSSSGPNKAGIAAGVVAGVVAISAIAGGIFFFLRNRKRRAVEAEYRRNVAGDYGAKLPTSSAGSVSDARLEPSVMMQRRQSDGSIADNQDYSRRILKVTNPDGT</sequence>
<accession>A0A8H6G611</accession>
<dbReference type="Pfam" id="PF01822">
    <property type="entry name" value="WSC"/>
    <property type="match status" value="1"/>
</dbReference>
<feature type="region of interest" description="Disordered" evidence="1">
    <location>
        <begin position="126"/>
        <end position="176"/>
    </location>
</feature>
<evidence type="ECO:0000259" key="4">
    <source>
        <dbReference type="PROSITE" id="PS51212"/>
    </source>
</evidence>
<feature type="transmembrane region" description="Helical" evidence="2">
    <location>
        <begin position="213"/>
        <end position="235"/>
    </location>
</feature>
<feature type="domain" description="WSC" evidence="4">
    <location>
        <begin position="32"/>
        <end position="121"/>
    </location>
</feature>
<keyword evidence="6" id="KW-1185">Reference proteome</keyword>
<keyword evidence="2" id="KW-0472">Membrane</keyword>
<evidence type="ECO:0000256" key="3">
    <source>
        <dbReference type="SAM" id="SignalP"/>
    </source>
</evidence>
<feature type="compositionally biased region" description="Low complexity" evidence="1">
    <location>
        <begin position="127"/>
        <end position="166"/>
    </location>
</feature>
<keyword evidence="2" id="KW-1133">Transmembrane helix</keyword>
<evidence type="ECO:0000256" key="2">
    <source>
        <dbReference type="SAM" id="Phobius"/>
    </source>
</evidence>
<feature type="region of interest" description="Disordered" evidence="1">
    <location>
        <begin position="280"/>
        <end position="306"/>
    </location>
</feature>
<evidence type="ECO:0000313" key="6">
    <source>
        <dbReference type="Proteomes" id="UP000578531"/>
    </source>
</evidence>
<keyword evidence="2" id="KW-0812">Transmembrane</keyword>
<protein>
    <recommendedName>
        <fullName evidence="4">WSC domain-containing protein</fullName>
    </recommendedName>
</protein>
<feature type="signal peptide" evidence="3">
    <location>
        <begin position="1"/>
        <end position="24"/>
    </location>
</feature>
<proteinExistence type="predicted"/>
<keyword evidence="3" id="KW-0732">Signal</keyword>
<organism evidence="5 6">
    <name type="scientific">Letharia columbiana</name>
    <dbReference type="NCBI Taxonomy" id="112416"/>
    <lineage>
        <taxon>Eukaryota</taxon>
        <taxon>Fungi</taxon>
        <taxon>Dikarya</taxon>
        <taxon>Ascomycota</taxon>
        <taxon>Pezizomycotina</taxon>
        <taxon>Lecanoromycetes</taxon>
        <taxon>OSLEUM clade</taxon>
        <taxon>Lecanoromycetidae</taxon>
        <taxon>Lecanorales</taxon>
        <taxon>Lecanorineae</taxon>
        <taxon>Parmeliaceae</taxon>
        <taxon>Letharia</taxon>
    </lineage>
</organism>
<dbReference type="EMBL" id="JACCJC010000002">
    <property type="protein sequence ID" value="KAF6241270.1"/>
    <property type="molecule type" value="Genomic_DNA"/>
</dbReference>
<dbReference type="GeneID" id="59282743"/>
<evidence type="ECO:0000313" key="5">
    <source>
        <dbReference type="EMBL" id="KAF6241270.1"/>
    </source>
</evidence>
<dbReference type="InterPro" id="IPR002889">
    <property type="entry name" value="WSC_carb-bd"/>
</dbReference>
<gene>
    <name evidence="5" type="ORF">HO173_001065</name>
</gene>
<reference evidence="5 6" key="1">
    <citation type="journal article" date="2020" name="Genomics">
        <title>Complete, high-quality genomes from long-read metagenomic sequencing of two wolf lichen thalli reveals enigmatic genome architecture.</title>
        <authorList>
            <person name="McKenzie S.K."/>
            <person name="Walston R.F."/>
            <person name="Allen J.L."/>
        </authorList>
    </citation>
    <scope>NUCLEOTIDE SEQUENCE [LARGE SCALE GENOMIC DNA]</scope>
    <source>
        <strain evidence="5">WasteWater2</strain>
    </source>
</reference>
<feature type="chain" id="PRO_5034287877" description="WSC domain-containing protein" evidence="3">
    <location>
        <begin position="25"/>
        <end position="306"/>
    </location>
</feature>
<dbReference type="PROSITE" id="PS51212">
    <property type="entry name" value="WSC"/>
    <property type="match status" value="1"/>
</dbReference>
<dbReference type="SMART" id="SM00321">
    <property type="entry name" value="WSC"/>
    <property type="match status" value="1"/>
</dbReference>
<comment type="caution">
    <text evidence="5">The sequence shown here is derived from an EMBL/GenBank/DDBJ whole genome shotgun (WGS) entry which is preliminary data.</text>
</comment>